<gene>
    <name evidence="4" type="ORF">M422DRAFT_260680</name>
    <name evidence="3" type="ORF">M422DRAFT_55250</name>
</gene>
<keyword evidence="2" id="KW-0472">Membrane</keyword>
<dbReference type="Proteomes" id="UP000054279">
    <property type="component" value="Unassembled WGS sequence"/>
</dbReference>
<dbReference type="EMBL" id="KN837174">
    <property type="protein sequence ID" value="KIJ36820.1"/>
    <property type="molecule type" value="Genomic_DNA"/>
</dbReference>
<feature type="transmembrane region" description="Helical" evidence="2">
    <location>
        <begin position="138"/>
        <end position="162"/>
    </location>
</feature>
<feature type="transmembrane region" description="Helical" evidence="2">
    <location>
        <begin position="174"/>
        <end position="195"/>
    </location>
</feature>
<sequence length="905" mass="102944">MSSFGGTLTGGIQDISSLLPLLGTEQCEDHLCSALEKGALYAGATSLSIFGSLGMARGGLKVFLAGLEISRWPLIGAKILADTGFATAGTNLPLIMLDIKSKAKRSLTETRLDTLLQELHIDDKMKINPHKNPKMNTWNLYMILITAVACLLNMAPYIYLNLKGSVQLDKSTQWLLPGLRAFGGFLTATMTQLVLQNRILILTRRRLVNRVTEEGKKNNKVSSTLSETRPENGKDVDRVDTLRSAEQGSSTTMATSTGQRQGHWLLSIHRLFGYRRYLNEVELGEEKSSAATVTPSNSIFDWVYLGLLLLGVCLLIVGYVGSFTVVQNARSSKGPLIWLAVEVSLSIIRMILWGSNPDWDDAPPLLFKLALSQCPPLPTCMQDVNEIKRTKILPLTRSSDFLSSITSFAGRVEGFDSPDVTLYYTLTRKLKLPADAPPKTRRQVGKRILYITIFDHKERTTRIYKSDGRKCKCKLYASGCNTPIVDLEHGLLEIPMGKRIDLDTDSVLKDEQLRRKLLDHSNSIMVAIHLHLGSEEHEETVENGWTLTLAKTTSQKDRLKRARDTEQSEWKLLNGIRKGESVEANGTDSRSAIDQQYLELGRLEGIRRDYVIVQQRNLDLAKNFFHDMDPQQDEDPKEVTAVADENMSNLLLRVEHFSYQMLLLDEVQKWEEILLCKLKAFLGTLKQANLYQETEDVLNGWCSNSWKRVNADIQALNASLISLRQKHDLYSTKLPITVQRAFEKLHFHCCQEWLTLKAPYETERKERDMYLREHPKLVDWHRFESLLGINETIFGTHRLRFWDHKGNDEYCRLYERVLERFEKQRGFTDVLKETLTEEGGSPAPMESIPYRAGWGTRRSRRDVTESSIQKTIDFYLEYTLVNPPDNSLKHLHGFAYPIDLPVYPE</sequence>
<dbReference type="OrthoDB" id="3032844at2759"/>
<accession>A0A0C9VGX3</accession>
<keyword evidence="2" id="KW-1133">Transmembrane helix</keyword>
<evidence type="ECO:0000256" key="2">
    <source>
        <dbReference type="SAM" id="Phobius"/>
    </source>
</evidence>
<name>A0A0C9VGX3_SPHS4</name>
<evidence type="ECO:0000313" key="3">
    <source>
        <dbReference type="EMBL" id="KIJ27025.1"/>
    </source>
</evidence>
<keyword evidence="2" id="KW-0812">Transmembrane</keyword>
<evidence type="ECO:0000256" key="1">
    <source>
        <dbReference type="SAM" id="MobiDB-lite"/>
    </source>
</evidence>
<evidence type="ECO:0000313" key="4">
    <source>
        <dbReference type="EMBL" id="KIJ36820.1"/>
    </source>
</evidence>
<dbReference type="HOGENOM" id="CLU_320580_0_0_1"/>
<proteinExistence type="predicted"/>
<dbReference type="AlphaFoldDB" id="A0A0C9VGX3"/>
<feature type="compositionally biased region" description="Basic and acidic residues" evidence="1">
    <location>
        <begin position="228"/>
        <end position="241"/>
    </location>
</feature>
<evidence type="ECO:0000313" key="5">
    <source>
        <dbReference type="Proteomes" id="UP000054279"/>
    </source>
</evidence>
<reference evidence="4 5" key="1">
    <citation type="submission" date="2014-06" db="EMBL/GenBank/DDBJ databases">
        <title>Evolutionary Origins and Diversification of the Mycorrhizal Mutualists.</title>
        <authorList>
            <consortium name="DOE Joint Genome Institute"/>
            <consortium name="Mycorrhizal Genomics Consortium"/>
            <person name="Kohler A."/>
            <person name="Kuo A."/>
            <person name="Nagy L.G."/>
            <person name="Floudas D."/>
            <person name="Copeland A."/>
            <person name="Barry K.W."/>
            <person name="Cichocki N."/>
            <person name="Veneault-Fourrey C."/>
            <person name="LaButti K."/>
            <person name="Lindquist E.A."/>
            <person name="Lipzen A."/>
            <person name="Lundell T."/>
            <person name="Morin E."/>
            <person name="Murat C."/>
            <person name="Riley R."/>
            <person name="Ohm R."/>
            <person name="Sun H."/>
            <person name="Tunlid A."/>
            <person name="Henrissat B."/>
            <person name="Grigoriev I.V."/>
            <person name="Hibbett D.S."/>
            <person name="Martin F."/>
        </authorList>
    </citation>
    <scope>NUCLEOTIDE SEQUENCE [LARGE SCALE GENOMIC DNA]</scope>
    <source>
        <strain evidence="4 5">SS14</strain>
    </source>
</reference>
<dbReference type="EMBL" id="KN837349">
    <property type="protein sequence ID" value="KIJ27025.1"/>
    <property type="molecule type" value="Genomic_DNA"/>
</dbReference>
<feature type="region of interest" description="Disordered" evidence="1">
    <location>
        <begin position="217"/>
        <end position="241"/>
    </location>
</feature>
<organism evidence="4 5">
    <name type="scientific">Sphaerobolus stellatus (strain SS14)</name>
    <dbReference type="NCBI Taxonomy" id="990650"/>
    <lineage>
        <taxon>Eukaryota</taxon>
        <taxon>Fungi</taxon>
        <taxon>Dikarya</taxon>
        <taxon>Basidiomycota</taxon>
        <taxon>Agaricomycotina</taxon>
        <taxon>Agaricomycetes</taxon>
        <taxon>Phallomycetidae</taxon>
        <taxon>Geastrales</taxon>
        <taxon>Sphaerobolaceae</taxon>
        <taxon>Sphaerobolus</taxon>
    </lineage>
</organism>
<feature type="transmembrane region" description="Helical" evidence="2">
    <location>
        <begin position="302"/>
        <end position="324"/>
    </location>
</feature>
<keyword evidence="5" id="KW-1185">Reference proteome</keyword>
<protein>
    <submittedName>
        <fullName evidence="4">Uncharacterized protein</fullName>
    </submittedName>
</protein>